<dbReference type="Proteomes" id="UP000095282">
    <property type="component" value="Unplaced"/>
</dbReference>
<dbReference type="STRING" id="1561998.A0A1I7TLG4"/>
<dbReference type="WBParaSite" id="Csp11.Scaffold628.g7093.t1">
    <property type="protein sequence ID" value="Csp11.Scaffold628.g7093.t1"/>
    <property type="gene ID" value="Csp11.Scaffold628.g7093"/>
</dbReference>
<dbReference type="PANTHER" id="PTHR21690:SF2">
    <property type="entry name" value="CUB DOMAIN-CONTAINING PROTEIN-RELATED"/>
    <property type="match status" value="1"/>
</dbReference>
<keyword evidence="2" id="KW-1185">Reference proteome</keyword>
<reference evidence="3" key="1">
    <citation type="submission" date="2016-11" db="UniProtKB">
        <authorList>
            <consortium name="WormBaseParasite"/>
        </authorList>
    </citation>
    <scope>IDENTIFICATION</scope>
</reference>
<accession>A0A1I7TLG4</accession>
<dbReference type="PROSITE" id="PS50234">
    <property type="entry name" value="VWFA"/>
    <property type="match status" value="1"/>
</dbReference>
<dbReference type="AlphaFoldDB" id="A0A1I7TLG4"/>
<proteinExistence type="predicted"/>
<evidence type="ECO:0000259" key="1">
    <source>
        <dbReference type="PROSITE" id="PS50234"/>
    </source>
</evidence>
<dbReference type="PANTHER" id="PTHR21690">
    <property type="entry name" value="CUB DOMAIN-CONTAINING PROTEIN-RELATED"/>
    <property type="match status" value="1"/>
</dbReference>
<dbReference type="InterPro" id="IPR002035">
    <property type="entry name" value="VWF_A"/>
</dbReference>
<evidence type="ECO:0000313" key="3">
    <source>
        <dbReference type="WBParaSite" id="Csp11.Scaffold628.g7093.t1"/>
    </source>
</evidence>
<name>A0A1I7TLG4_9PELO</name>
<protein>
    <submittedName>
        <fullName evidence="3">VWFA domain-containing protein</fullName>
    </submittedName>
</protein>
<feature type="domain" description="VWFA" evidence="1">
    <location>
        <begin position="194"/>
        <end position="404"/>
    </location>
</feature>
<evidence type="ECO:0000313" key="2">
    <source>
        <dbReference type="Proteomes" id="UP000095282"/>
    </source>
</evidence>
<sequence>MMPLTQFNGESESKQKEMLARVLLVTLLAVTGVNCTCNCYTPNNQMLTGSKIVLSNAFDDSNFSSCYAGTCGFIAYSGDPTKGWSNINVKFGSILDNTGVFKIYNGNTSDPNLLMNTYGFANSQQNMSLTSSTPYIYIAYSQDDSTKPNSYYGTITAGGPLAAPTTTAAPTSPTPTRAYNNSLYPRDPYQISHDILVIVNQRTDQGAHGLSATNQLASKFVGVLSNTTEIPPGIDSTSKVRLGLVTVTPYNPFYSAQGEIWKMTSGDVQSALPQSGISINVEVVSALKNVVPTFFNVNDPIAPTRKTVQRSVILFTAWWGDNTQVLDDVDNTVKKIYDQYGVNLAIIGFNTTSNQLVSNSWYNYASLTNSTDNDVAQFVNRYYFNSNLGNSLINNWCAKSADPVPTDGGATFTEPSNYGGPTTSSAVTSWDPNFDGQTKRYCNFQDTTYTYTRKNSVFVLKITVFYELEIEQDYLKFYADGVEIESFTGVDVNNAVFNANATVITARFTTNNAIVQRGFSVKIEEVAPA</sequence>
<organism evidence="2 3">
    <name type="scientific">Caenorhabditis tropicalis</name>
    <dbReference type="NCBI Taxonomy" id="1561998"/>
    <lineage>
        <taxon>Eukaryota</taxon>
        <taxon>Metazoa</taxon>
        <taxon>Ecdysozoa</taxon>
        <taxon>Nematoda</taxon>
        <taxon>Chromadorea</taxon>
        <taxon>Rhabditida</taxon>
        <taxon>Rhabditina</taxon>
        <taxon>Rhabditomorpha</taxon>
        <taxon>Rhabditoidea</taxon>
        <taxon>Rhabditidae</taxon>
        <taxon>Peloderinae</taxon>
        <taxon>Caenorhabditis</taxon>
    </lineage>
</organism>